<evidence type="ECO:0000313" key="2">
    <source>
        <dbReference type="Proteomes" id="UP000683442"/>
    </source>
</evidence>
<keyword evidence="2" id="KW-1185">Reference proteome</keyword>
<accession>A0ABX8ILH2</accession>
<gene>
    <name evidence="1" type="ORF">KQ249_07630</name>
</gene>
<dbReference type="RefSeq" id="WP_014576215.1">
    <property type="nucleotide sequence ID" value="NZ_CP076686.1"/>
</dbReference>
<dbReference type="Proteomes" id="UP000683442">
    <property type="component" value="Chromosome"/>
</dbReference>
<name>A0ABX8ILH2_9GAMM</name>
<dbReference type="EMBL" id="CP076686">
    <property type="protein sequence ID" value="QWV14453.1"/>
    <property type="molecule type" value="Genomic_DNA"/>
</dbReference>
<evidence type="ECO:0000313" key="1">
    <source>
        <dbReference type="EMBL" id="QWV14453.1"/>
    </source>
</evidence>
<protein>
    <submittedName>
        <fullName evidence="1">Uncharacterized protein</fullName>
    </submittedName>
</protein>
<proteinExistence type="predicted"/>
<dbReference type="GeneID" id="78559303"/>
<organism evidence="1 2">
    <name type="scientific">Marinobacter adhaerens</name>
    <dbReference type="NCBI Taxonomy" id="1033846"/>
    <lineage>
        <taxon>Bacteria</taxon>
        <taxon>Pseudomonadati</taxon>
        <taxon>Pseudomonadota</taxon>
        <taxon>Gammaproteobacteria</taxon>
        <taxon>Pseudomonadales</taxon>
        <taxon>Marinobacteraceae</taxon>
        <taxon>Marinobacter</taxon>
    </lineage>
</organism>
<sequence>MAMTSAERKRRQREREKHLDIKPFTMQLAANERTAIEEAANLREFEDQTEYILALVYKDRDMSRKENVCSYPECRCPFDMGPDGKCLVGKPREKEVQE</sequence>
<reference evidence="1 2" key="1">
    <citation type="submission" date="2021-06" db="EMBL/GenBank/DDBJ databases">
        <title>Microbial metabolic specificity influences pelagic lipid remineralization.</title>
        <authorList>
            <person name="Behrendt L."/>
            <person name="Hunter J.E."/>
            <person name="Alcolombri U."/>
            <person name="Smriga S."/>
            <person name="Mincer T."/>
            <person name="Lowenstein D.P."/>
            <person name="Peaudecerf F.J."/>
            <person name="Fernandez V.I."/>
            <person name="Fredricks H."/>
            <person name="Almblad H."/>
            <person name="Harrison J.J."/>
            <person name="Stocker R."/>
            <person name="Van Mooy B.A.S."/>
        </authorList>
    </citation>
    <scope>NUCLEOTIDE SEQUENCE [LARGE SCALE GENOMIC DNA]</scope>
    <source>
        <strain evidence="1 2">HP15-B</strain>
    </source>
</reference>